<dbReference type="InterPro" id="IPR058561">
    <property type="entry name" value="Exonuc_1_C"/>
</dbReference>
<proteinExistence type="predicted"/>
<organism evidence="2 3">
    <name type="scientific">Succinivibrio dextrinosolvens DSM 3072</name>
    <dbReference type="NCBI Taxonomy" id="1123324"/>
    <lineage>
        <taxon>Bacteria</taxon>
        <taxon>Pseudomonadati</taxon>
        <taxon>Pseudomonadota</taxon>
        <taxon>Gammaproteobacteria</taxon>
        <taxon>Aeromonadales</taxon>
        <taxon>Succinivibrionaceae</taxon>
        <taxon>Succinivibrio</taxon>
    </lineage>
</organism>
<dbReference type="PROSITE" id="PS51785">
    <property type="entry name" value="EXOI_C"/>
    <property type="match status" value="1"/>
</dbReference>
<evidence type="ECO:0000313" key="2">
    <source>
        <dbReference type="EMBL" id="SKA60613.1"/>
    </source>
</evidence>
<dbReference type="RefSeq" id="WP_078928441.1">
    <property type="nucleotide sequence ID" value="NZ_FUXX01000011.1"/>
</dbReference>
<accession>A0A1T4V6N2</accession>
<dbReference type="Gene3D" id="3.30.420.10">
    <property type="entry name" value="Ribonuclease H-like superfamily/Ribonuclease H"/>
    <property type="match status" value="1"/>
</dbReference>
<dbReference type="Proteomes" id="UP000242432">
    <property type="component" value="Unassembled WGS sequence"/>
</dbReference>
<dbReference type="AlphaFoldDB" id="A0A1T4V6N2"/>
<feature type="domain" description="ExoI C-terminal" evidence="1">
    <location>
        <begin position="291"/>
        <end position="409"/>
    </location>
</feature>
<evidence type="ECO:0000313" key="3">
    <source>
        <dbReference type="Proteomes" id="UP000242432"/>
    </source>
</evidence>
<dbReference type="InterPro" id="IPR036397">
    <property type="entry name" value="RNaseH_sf"/>
</dbReference>
<protein>
    <recommendedName>
        <fullName evidence="1">ExoI C-terminal domain-containing protein</fullName>
    </recommendedName>
</protein>
<dbReference type="EMBL" id="FUXX01000011">
    <property type="protein sequence ID" value="SKA60613.1"/>
    <property type="molecule type" value="Genomic_DNA"/>
</dbReference>
<reference evidence="3" key="1">
    <citation type="submission" date="2017-02" db="EMBL/GenBank/DDBJ databases">
        <authorList>
            <person name="Varghese N."/>
            <person name="Submissions S."/>
        </authorList>
    </citation>
    <scope>NUCLEOTIDE SEQUENCE [LARGE SCALE GENOMIC DNA]</scope>
    <source>
        <strain evidence="3">DSM 3072</strain>
    </source>
</reference>
<gene>
    <name evidence="2" type="ORF">SAMN02745213_00917</name>
</gene>
<keyword evidence="3" id="KW-1185">Reference proteome</keyword>
<dbReference type="GO" id="GO:0003676">
    <property type="term" value="F:nucleic acid binding"/>
    <property type="evidence" value="ECO:0007669"/>
    <property type="project" value="InterPro"/>
</dbReference>
<evidence type="ECO:0000259" key="1">
    <source>
        <dbReference type="PROSITE" id="PS51785"/>
    </source>
</evidence>
<name>A0A1T4V6N2_9GAMM</name>
<sequence>MQNAIRRKYAFVLPLPLNNPSSKAALYGLTYFIADENLNPVGKREIITCRGLDNLLPSPNYLFSLGIDPFSIKKGLSEERFLDEITDKIFNEETTVITWSIRNLRILEQLCIRNLRKPDILKKAYCVCDINRVLKLHETLESGIPFNSDALSACAAKYGFKNRIPKGDHEGRLDVLEYLFRYLSQVNPSLLRFALRSTKDRVDSLEKIISGNKYLLEFDLKTRSIEIIKPLKLNEDSICALYFDGNDVLFKNYELTDFGILSPATVLTEQREKVVNLSLKEAVEALNRAKLPEDTKTDNAYDIFVGKLSEHDLELYREDLTSQKRGFIRADDSSSENYRRYLMLFAGNNYKENFSDSELQSYYRYCSTQIQSQLNQYLRELENLMENTDSRIPENVNLIRRIQAYPMEL</sequence>